<comment type="similarity">
    <text evidence="1">Belongs to the glycosyl hydrolase 25 family.</text>
</comment>
<dbReference type="InterPro" id="IPR018077">
    <property type="entry name" value="Glyco_hydro_fam25_subgr"/>
</dbReference>
<evidence type="ECO:0000256" key="2">
    <source>
        <dbReference type="ARBA" id="ARBA00022801"/>
    </source>
</evidence>
<dbReference type="EMBL" id="AZFK01000087">
    <property type="protein sequence ID" value="KRL87791.1"/>
    <property type="molecule type" value="Genomic_DNA"/>
</dbReference>
<dbReference type="InterPro" id="IPR002053">
    <property type="entry name" value="Glyco_hydro_25"/>
</dbReference>
<dbReference type="Proteomes" id="UP000050816">
    <property type="component" value="Unassembled WGS sequence"/>
</dbReference>
<dbReference type="Pfam" id="PF01476">
    <property type="entry name" value="LysM"/>
    <property type="match status" value="1"/>
</dbReference>
<dbReference type="InterPro" id="IPR036779">
    <property type="entry name" value="LysM_dom_sf"/>
</dbReference>
<dbReference type="Pfam" id="PF01183">
    <property type="entry name" value="Glyco_hydro_25"/>
    <property type="match status" value="1"/>
</dbReference>
<protein>
    <submittedName>
        <fullName evidence="7">Lysin</fullName>
    </submittedName>
</protein>
<dbReference type="GO" id="GO:0016998">
    <property type="term" value="P:cell wall macromolecule catabolic process"/>
    <property type="evidence" value="ECO:0007669"/>
    <property type="project" value="InterPro"/>
</dbReference>
<dbReference type="AlphaFoldDB" id="A0A0R1U3B9"/>
<dbReference type="Gene3D" id="3.20.20.80">
    <property type="entry name" value="Glycosidases"/>
    <property type="match status" value="1"/>
</dbReference>
<dbReference type="CDD" id="cd00118">
    <property type="entry name" value="LysM"/>
    <property type="match status" value="1"/>
</dbReference>
<evidence type="ECO:0000256" key="4">
    <source>
        <dbReference type="SAM" id="MobiDB-lite"/>
    </source>
</evidence>
<dbReference type="SMART" id="SM00641">
    <property type="entry name" value="Glyco_25"/>
    <property type="match status" value="1"/>
</dbReference>
<dbReference type="PROSITE" id="PS51782">
    <property type="entry name" value="LYSM"/>
    <property type="match status" value="1"/>
</dbReference>
<organism evidence="7 8">
    <name type="scientific">Limosilactobacillus ingluviei DSM 15946</name>
    <dbReference type="NCBI Taxonomy" id="1423760"/>
    <lineage>
        <taxon>Bacteria</taxon>
        <taxon>Bacillati</taxon>
        <taxon>Bacillota</taxon>
        <taxon>Bacilli</taxon>
        <taxon>Lactobacillales</taxon>
        <taxon>Lactobacillaceae</taxon>
        <taxon>Limosilactobacillus</taxon>
    </lineage>
</organism>
<keyword evidence="3" id="KW-0326">Glycosidase</keyword>
<feature type="signal peptide" evidence="5">
    <location>
        <begin position="1"/>
        <end position="28"/>
    </location>
</feature>
<dbReference type="Gene3D" id="2.30.30.40">
    <property type="entry name" value="SH3 Domains"/>
    <property type="match status" value="1"/>
</dbReference>
<evidence type="ECO:0000313" key="8">
    <source>
        <dbReference type="Proteomes" id="UP000050816"/>
    </source>
</evidence>
<name>A0A0R1U3B9_9LACO</name>
<dbReference type="Gene3D" id="3.10.350.10">
    <property type="entry name" value="LysM domain"/>
    <property type="match status" value="1"/>
</dbReference>
<dbReference type="GO" id="GO:0009253">
    <property type="term" value="P:peptidoglycan catabolic process"/>
    <property type="evidence" value="ECO:0007669"/>
    <property type="project" value="InterPro"/>
</dbReference>
<reference evidence="7 8" key="1">
    <citation type="journal article" date="2015" name="Genome Announc.">
        <title>Expanding the biotechnology potential of lactobacilli through comparative genomics of 213 strains and associated genera.</title>
        <authorList>
            <person name="Sun Z."/>
            <person name="Harris H.M."/>
            <person name="McCann A."/>
            <person name="Guo C."/>
            <person name="Argimon S."/>
            <person name="Zhang W."/>
            <person name="Yang X."/>
            <person name="Jeffery I.B."/>
            <person name="Cooney J.C."/>
            <person name="Kagawa T.F."/>
            <person name="Liu W."/>
            <person name="Song Y."/>
            <person name="Salvetti E."/>
            <person name="Wrobel A."/>
            <person name="Rasinkangas P."/>
            <person name="Parkhill J."/>
            <person name="Rea M.C."/>
            <person name="O'Sullivan O."/>
            <person name="Ritari J."/>
            <person name="Douillard F.P."/>
            <person name="Paul Ross R."/>
            <person name="Yang R."/>
            <person name="Briner A.E."/>
            <person name="Felis G.E."/>
            <person name="de Vos W.M."/>
            <person name="Barrangou R."/>
            <person name="Klaenhammer T.R."/>
            <person name="Caufield P.W."/>
            <person name="Cui Y."/>
            <person name="Zhang H."/>
            <person name="O'Toole P.W."/>
        </authorList>
    </citation>
    <scope>NUCLEOTIDE SEQUENCE [LARGE SCALE GENOMIC DNA]</scope>
    <source>
        <strain evidence="7 8">DSM 15946</strain>
    </source>
</reference>
<evidence type="ECO:0000259" key="6">
    <source>
        <dbReference type="PROSITE" id="PS51782"/>
    </source>
</evidence>
<feature type="compositionally biased region" description="Polar residues" evidence="4">
    <location>
        <begin position="316"/>
        <end position="327"/>
    </location>
</feature>
<dbReference type="RefSeq" id="WP_056955555.1">
    <property type="nucleotide sequence ID" value="NZ_AZFK01000087.1"/>
</dbReference>
<evidence type="ECO:0000256" key="5">
    <source>
        <dbReference type="SAM" id="SignalP"/>
    </source>
</evidence>
<evidence type="ECO:0000313" key="7">
    <source>
        <dbReference type="EMBL" id="KRL87791.1"/>
    </source>
</evidence>
<comment type="caution">
    <text evidence="7">The sequence shown here is derived from an EMBL/GenBank/DDBJ whole genome shotgun (WGS) entry which is preliminary data.</text>
</comment>
<evidence type="ECO:0000256" key="3">
    <source>
        <dbReference type="ARBA" id="ARBA00023295"/>
    </source>
</evidence>
<dbReference type="SUPFAM" id="SSF51445">
    <property type="entry name" value="(Trans)glycosidases"/>
    <property type="match status" value="1"/>
</dbReference>
<dbReference type="InterPro" id="IPR018392">
    <property type="entry name" value="LysM"/>
</dbReference>
<feature type="chain" id="PRO_5006411443" evidence="5">
    <location>
        <begin position="29"/>
        <end position="428"/>
    </location>
</feature>
<dbReference type="PATRIC" id="fig|1423760.3.peg.918"/>
<evidence type="ECO:0000256" key="1">
    <source>
        <dbReference type="ARBA" id="ARBA00010646"/>
    </source>
</evidence>
<accession>A0A0R1U3B9</accession>
<keyword evidence="2" id="KW-0378">Hydrolase</keyword>
<feature type="region of interest" description="Disordered" evidence="4">
    <location>
        <begin position="312"/>
        <end position="349"/>
    </location>
</feature>
<dbReference type="SUPFAM" id="SSF54106">
    <property type="entry name" value="LysM domain"/>
    <property type="match status" value="1"/>
</dbReference>
<feature type="compositionally biased region" description="Polar residues" evidence="4">
    <location>
        <begin position="334"/>
        <end position="343"/>
    </location>
</feature>
<dbReference type="SMART" id="SM00257">
    <property type="entry name" value="LysM"/>
    <property type="match status" value="1"/>
</dbReference>
<sequence>MNKTQRKALALMAGAFLMAAALPSAAHADRRLGQDVASYQDSTLWWMQQRYALGSRFTIVKLGGSGGLEGAHYQNPKASAQLANAQASGQDIGAYYWGQFGADSNWARTMARYAISDAQRVGLKKGSTIALDYEAGATNNVQANTRAIIAYMDTIKAAGYKPALYSGAWYLQHYVDIEQIGQRYGTCLWAASYITTANQTGPNFNYFPSMKYVALWQYADNWYGVDGNVELIDHFIRTGEVKEDTPVKPTQPDQSNRTGSTYTVQAGDSWWAIAQRVGLDMYQLAQLNGKTVNDVIHPGQVLNITGTIKDGAAETKQPSSPATSNSAAKGGTSKAEQPTTQKTWTDELGDTWHRESGTFTSNTWLHLRYGAKPLSTTLLYAGPGLTIKYDAWSRHDGYVYVRQPRANGYAYVAVRNAQTGEAYGTFKN</sequence>
<gene>
    <name evidence="7" type="ORF">FC43_GL000893</name>
</gene>
<dbReference type="InterPro" id="IPR017853">
    <property type="entry name" value="GH"/>
</dbReference>
<keyword evidence="5" id="KW-0732">Signal</keyword>
<proteinExistence type="inferred from homology"/>
<feature type="domain" description="LysM" evidence="6">
    <location>
        <begin position="260"/>
        <end position="304"/>
    </location>
</feature>
<dbReference type="PROSITE" id="PS51904">
    <property type="entry name" value="GLYCOSYL_HYDROL_F25_2"/>
    <property type="match status" value="1"/>
</dbReference>
<dbReference type="GO" id="GO:0003796">
    <property type="term" value="F:lysozyme activity"/>
    <property type="evidence" value="ECO:0007669"/>
    <property type="project" value="InterPro"/>
</dbReference>